<dbReference type="EMBL" id="MUJZ01048952">
    <property type="protein sequence ID" value="OTF74039.1"/>
    <property type="molecule type" value="Genomic_DNA"/>
</dbReference>
<organism evidence="2 3">
    <name type="scientific">Euroglyphus maynei</name>
    <name type="common">Mayne's house dust mite</name>
    <dbReference type="NCBI Taxonomy" id="6958"/>
    <lineage>
        <taxon>Eukaryota</taxon>
        <taxon>Metazoa</taxon>
        <taxon>Ecdysozoa</taxon>
        <taxon>Arthropoda</taxon>
        <taxon>Chelicerata</taxon>
        <taxon>Arachnida</taxon>
        <taxon>Acari</taxon>
        <taxon>Acariformes</taxon>
        <taxon>Sarcoptiformes</taxon>
        <taxon>Astigmata</taxon>
        <taxon>Psoroptidia</taxon>
        <taxon>Analgoidea</taxon>
        <taxon>Pyroglyphidae</taxon>
        <taxon>Pyroglyphinae</taxon>
        <taxon>Euroglyphus</taxon>
    </lineage>
</organism>
<feature type="transmembrane region" description="Helical" evidence="1">
    <location>
        <begin position="16"/>
        <end position="33"/>
    </location>
</feature>
<proteinExistence type="predicted"/>
<dbReference type="Proteomes" id="UP000194236">
    <property type="component" value="Unassembled WGS sequence"/>
</dbReference>
<evidence type="ECO:0000313" key="3">
    <source>
        <dbReference type="Proteomes" id="UP000194236"/>
    </source>
</evidence>
<keyword evidence="1" id="KW-0472">Membrane</keyword>
<sequence>MNIVQIAQAKGKTEDVVWTVFSFISLAIGLIGAWREHFLFSCTFAVIAIVLACISGAYALAWTSTAGTVIIIIIAILYTFMLWDMGHRQMGVPDMC</sequence>
<keyword evidence="1" id="KW-1133">Transmembrane helix</keyword>
<feature type="transmembrane region" description="Helical" evidence="1">
    <location>
        <begin position="38"/>
        <end position="60"/>
    </location>
</feature>
<keyword evidence="3" id="KW-1185">Reference proteome</keyword>
<feature type="transmembrane region" description="Helical" evidence="1">
    <location>
        <begin position="66"/>
        <end position="83"/>
    </location>
</feature>
<evidence type="ECO:0000313" key="2">
    <source>
        <dbReference type="EMBL" id="OTF74039.1"/>
    </source>
</evidence>
<dbReference type="AlphaFoldDB" id="A0A1Y3AZS2"/>
<evidence type="ECO:0000256" key="1">
    <source>
        <dbReference type="SAM" id="Phobius"/>
    </source>
</evidence>
<dbReference type="OrthoDB" id="10358432at2759"/>
<reference evidence="2 3" key="1">
    <citation type="submission" date="2017-03" db="EMBL/GenBank/DDBJ databases">
        <title>Genome Survey of Euroglyphus maynei.</title>
        <authorList>
            <person name="Arlian L.G."/>
            <person name="Morgan M.S."/>
            <person name="Rider S.D."/>
        </authorList>
    </citation>
    <scope>NUCLEOTIDE SEQUENCE [LARGE SCALE GENOMIC DNA]</scope>
    <source>
        <strain evidence="2">Arlian Lab</strain>
        <tissue evidence="2">Whole body</tissue>
    </source>
</reference>
<accession>A0A1Y3AZS2</accession>
<comment type="caution">
    <text evidence="2">The sequence shown here is derived from an EMBL/GenBank/DDBJ whole genome shotgun (WGS) entry which is preliminary data.</text>
</comment>
<gene>
    <name evidence="2" type="ORF">BLA29_013992</name>
</gene>
<keyword evidence="1" id="KW-0812">Transmembrane</keyword>
<name>A0A1Y3AZS2_EURMA</name>
<protein>
    <submittedName>
        <fullName evidence="2">Uncharacterized protein</fullName>
    </submittedName>
</protein>